<keyword evidence="7" id="KW-0223">Dioxygenase</keyword>
<dbReference type="GO" id="GO:0008198">
    <property type="term" value="F:ferrous iron binding"/>
    <property type="evidence" value="ECO:0007669"/>
    <property type="project" value="InterPro"/>
</dbReference>
<dbReference type="InterPro" id="IPR004183">
    <property type="entry name" value="Xdiol_dOase_suB"/>
</dbReference>
<reference evidence="7 8" key="1">
    <citation type="submission" date="2019-04" db="EMBL/GenBank/DDBJ databases">
        <authorList>
            <person name="Hwang J.C."/>
        </authorList>
    </citation>
    <scope>NUCLEOTIDE SEQUENCE [LARGE SCALE GENOMIC DNA]</scope>
    <source>
        <strain evidence="7 8">IMCC35001</strain>
    </source>
</reference>
<keyword evidence="8" id="KW-1185">Reference proteome</keyword>
<evidence type="ECO:0000256" key="3">
    <source>
        <dbReference type="ARBA" id="ARBA00022723"/>
    </source>
</evidence>
<sequence length="265" mass="29672">MTKHYASFFLSHGGGPMPLLGDPSHRQMVERLQAIAEEMATPSAIVMVSAHWESDRPAITAAARPPLIYDYYGFPDAAYRLQYPAPGAPQLAGEIHARLQQAGLSPELDEHRGFDHGMFIPLSLLFPDAEIPVVQLSLNHNLDPAEHIEMGRALRGLGDGRVLVIGSGFSFHNMRAFFAKEQREGNRANAAFEHWLIETCTSPALSESERRERLLRWDQAPAARYCHPREEHLLPLMVCYGVSETAAPEHHELEIAGKRASFYLW</sequence>
<evidence type="ECO:0000256" key="5">
    <source>
        <dbReference type="ARBA" id="ARBA00023002"/>
    </source>
</evidence>
<comment type="caution">
    <text evidence="7">The sequence shown here is derived from an EMBL/GenBank/DDBJ whole genome shotgun (WGS) entry which is preliminary data.</text>
</comment>
<dbReference type="Proteomes" id="UP000305674">
    <property type="component" value="Unassembled WGS sequence"/>
</dbReference>
<dbReference type="RefSeq" id="WP_136853806.1">
    <property type="nucleotide sequence ID" value="NZ_SWCI01000008.1"/>
</dbReference>
<evidence type="ECO:0000259" key="6">
    <source>
        <dbReference type="Pfam" id="PF02900"/>
    </source>
</evidence>
<dbReference type="PIRSF" id="PIRSF006157">
    <property type="entry name" value="Doxgns_DODA"/>
    <property type="match status" value="1"/>
</dbReference>
<dbReference type="GO" id="GO:0016702">
    <property type="term" value="F:oxidoreductase activity, acting on single donors with incorporation of molecular oxygen, incorporation of two atoms of oxygen"/>
    <property type="evidence" value="ECO:0007669"/>
    <property type="project" value="UniProtKB-ARBA"/>
</dbReference>
<dbReference type="PANTHER" id="PTHR30096:SF0">
    <property type="entry name" value="4,5-DOPA DIOXYGENASE EXTRADIOL-LIKE PROTEIN"/>
    <property type="match status" value="1"/>
</dbReference>
<organism evidence="7 8">
    <name type="scientific">Ferrimonas sediminicola</name>
    <dbReference type="NCBI Taxonomy" id="2569538"/>
    <lineage>
        <taxon>Bacteria</taxon>
        <taxon>Pseudomonadati</taxon>
        <taxon>Pseudomonadota</taxon>
        <taxon>Gammaproteobacteria</taxon>
        <taxon>Alteromonadales</taxon>
        <taxon>Ferrimonadaceae</taxon>
        <taxon>Ferrimonas</taxon>
    </lineage>
</organism>
<accession>A0A4U1BCU6</accession>
<dbReference type="InterPro" id="IPR014436">
    <property type="entry name" value="Extradiol_dOase_DODA"/>
</dbReference>
<dbReference type="OrthoDB" id="9790889at2"/>
<evidence type="ECO:0000256" key="2">
    <source>
        <dbReference type="ARBA" id="ARBA00007581"/>
    </source>
</evidence>
<dbReference type="CDD" id="cd07363">
    <property type="entry name" value="45_DOPA_Dioxygenase"/>
    <property type="match status" value="1"/>
</dbReference>
<feature type="domain" description="Extradiol ring-cleavage dioxygenase class III enzyme subunit B" evidence="6">
    <location>
        <begin position="28"/>
        <end position="248"/>
    </location>
</feature>
<proteinExistence type="inferred from homology"/>
<dbReference type="SUPFAM" id="SSF53213">
    <property type="entry name" value="LigB-like"/>
    <property type="match status" value="1"/>
</dbReference>
<dbReference type="GO" id="GO:0008270">
    <property type="term" value="F:zinc ion binding"/>
    <property type="evidence" value="ECO:0007669"/>
    <property type="project" value="InterPro"/>
</dbReference>
<comment type="cofactor">
    <cofactor evidence="1">
        <name>Zn(2+)</name>
        <dbReference type="ChEBI" id="CHEBI:29105"/>
    </cofactor>
</comment>
<evidence type="ECO:0000256" key="1">
    <source>
        <dbReference type="ARBA" id="ARBA00001947"/>
    </source>
</evidence>
<comment type="similarity">
    <text evidence="2">Belongs to the DODA-type extradiol aromatic ring-opening dioxygenase family.</text>
</comment>
<keyword evidence="5" id="KW-0560">Oxidoreductase</keyword>
<keyword evidence="3" id="KW-0479">Metal-binding</keyword>
<evidence type="ECO:0000256" key="4">
    <source>
        <dbReference type="ARBA" id="ARBA00022833"/>
    </source>
</evidence>
<dbReference type="AlphaFoldDB" id="A0A4U1BCU6"/>
<gene>
    <name evidence="7" type="ORF">FCL40_13370</name>
</gene>
<evidence type="ECO:0000313" key="7">
    <source>
        <dbReference type="EMBL" id="TKB48335.1"/>
    </source>
</evidence>
<dbReference type="PANTHER" id="PTHR30096">
    <property type="entry name" value="4,5-DOPA DIOXYGENASE EXTRADIOL-LIKE PROTEIN"/>
    <property type="match status" value="1"/>
</dbReference>
<name>A0A4U1BCU6_9GAMM</name>
<dbReference type="Pfam" id="PF02900">
    <property type="entry name" value="LigB"/>
    <property type="match status" value="1"/>
</dbReference>
<dbReference type="Gene3D" id="3.40.830.10">
    <property type="entry name" value="LigB-like"/>
    <property type="match status" value="1"/>
</dbReference>
<evidence type="ECO:0000313" key="8">
    <source>
        <dbReference type="Proteomes" id="UP000305674"/>
    </source>
</evidence>
<protein>
    <submittedName>
        <fullName evidence="7">Dioxygenase</fullName>
    </submittedName>
</protein>
<keyword evidence="4" id="KW-0862">Zinc</keyword>
<dbReference type="EMBL" id="SWCI01000008">
    <property type="protein sequence ID" value="TKB48335.1"/>
    <property type="molecule type" value="Genomic_DNA"/>
</dbReference>